<dbReference type="GO" id="GO:0003700">
    <property type="term" value="F:DNA-binding transcription factor activity"/>
    <property type="evidence" value="ECO:0007669"/>
    <property type="project" value="UniProtKB-UniRule"/>
</dbReference>
<dbReference type="InterPro" id="IPR026516">
    <property type="entry name" value="THAP1/10"/>
</dbReference>
<keyword evidence="10" id="KW-1185">Reference proteome</keyword>
<keyword evidence="6" id="KW-0804">Transcription</keyword>
<evidence type="ECO:0000256" key="4">
    <source>
        <dbReference type="ARBA" id="ARBA00023125"/>
    </source>
</evidence>
<dbReference type="GO" id="GO:0001935">
    <property type="term" value="P:endothelial cell proliferation"/>
    <property type="evidence" value="ECO:0007669"/>
    <property type="project" value="UniProtKB-UniRule"/>
</dbReference>
<evidence type="ECO:0000256" key="5">
    <source>
        <dbReference type="PROSITE-ProRule" id="PRU00309"/>
    </source>
</evidence>
<dbReference type="SUPFAM" id="SSF57716">
    <property type="entry name" value="Glucocorticoid receptor-like (DNA-binding domain)"/>
    <property type="match status" value="1"/>
</dbReference>
<protein>
    <recommendedName>
        <fullName evidence="6">THAP domain-containing protein 1</fullName>
    </recommendedName>
</protein>
<keyword evidence="3" id="KW-0862">Zinc</keyword>
<comment type="similarity">
    <text evidence="6">Belongs to the THAP1 family.</text>
</comment>
<comment type="subcellular location">
    <subcellularLocation>
        <location evidence="6">Nucleus</location>
        <location evidence="6">Nucleoplasm</location>
    </subcellularLocation>
</comment>
<proteinExistence type="inferred from homology"/>
<feature type="region of interest" description="Disordered" evidence="7">
    <location>
        <begin position="88"/>
        <end position="155"/>
    </location>
</feature>
<accession>A0A8C5AIC9</accession>
<reference evidence="9" key="2">
    <citation type="submission" date="2025-09" db="UniProtKB">
        <authorList>
            <consortium name="Ensembl"/>
        </authorList>
    </citation>
    <scope>IDENTIFICATION</scope>
</reference>
<dbReference type="SMART" id="SM00980">
    <property type="entry name" value="THAP"/>
    <property type="match status" value="1"/>
</dbReference>
<dbReference type="PROSITE" id="PS50950">
    <property type="entry name" value="ZF_THAP"/>
    <property type="match status" value="1"/>
</dbReference>
<keyword evidence="6" id="KW-0539">Nucleus</keyword>
<evidence type="ECO:0000313" key="10">
    <source>
        <dbReference type="Proteomes" id="UP000694546"/>
    </source>
</evidence>
<feature type="compositionally biased region" description="Low complexity" evidence="7">
    <location>
        <begin position="131"/>
        <end position="153"/>
    </location>
</feature>
<evidence type="ECO:0000256" key="2">
    <source>
        <dbReference type="ARBA" id="ARBA00022771"/>
    </source>
</evidence>
<keyword evidence="6" id="KW-0805">Transcription regulation</keyword>
<evidence type="ECO:0000259" key="8">
    <source>
        <dbReference type="PROSITE" id="PS50950"/>
    </source>
</evidence>
<keyword evidence="6" id="KW-0131">Cell cycle</keyword>
<dbReference type="AlphaFoldDB" id="A0A8C5AIC9"/>
<comment type="function">
    <text evidence="6">DNA-binding transcription regulator that regulates endothelial cell proliferation and G1/S cell-cycle progression. Specifically binds the 5'-[AT]NTNN[GT]GGCA[AGT]-3' core DNA sequence and acts by modulating expression of pRB-E2F cell-cycle target genes.</text>
</comment>
<evidence type="ECO:0000256" key="1">
    <source>
        <dbReference type="ARBA" id="ARBA00022723"/>
    </source>
</evidence>
<keyword evidence="2 5" id="KW-0863">Zinc-finger</keyword>
<dbReference type="Ensembl" id="ENSGMOT00000030860.1">
    <property type="protein sequence ID" value="ENSGMOP00000032331.1"/>
    <property type="gene ID" value="ENSGMOG00000026775.1"/>
</dbReference>
<evidence type="ECO:0000256" key="7">
    <source>
        <dbReference type="SAM" id="MobiDB-lite"/>
    </source>
</evidence>
<feature type="domain" description="THAP-type" evidence="8">
    <location>
        <begin position="1"/>
        <end position="95"/>
    </location>
</feature>
<evidence type="ECO:0000256" key="3">
    <source>
        <dbReference type="ARBA" id="ARBA00022833"/>
    </source>
</evidence>
<dbReference type="InterPro" id="IPR006612">
    <property type="entry name" value="THAP_Znf"/>
</dbReference>
<keyword evidence="1" id="KW-0479">Metal-binding</keyword>
<keyword evidence="6" id="KW-0175">Coiled coil</keyword>
<dbReference type="Pfam" id="PF05485">
    <property type="entry name" value="THAP"/>
    <property type="match status" value="1"/>
</dbReference>
<dbReference type="Proteomes" id="UP000694546">
    <property type="component" value="Chromosome 3"/>
</dbReference>
<sequence>MVRVCVFPGGEKKMKSYTPETFHRLPLQYNDRSLLEQWLIVLHMDIETPIKTRQKDDRVCSAHFDKDDFTIPKRAADPKNPKRVSLKRNAIPRVQQVATDRLESKDNSAEHTSFGEFGLDDPADDSFEPLSDTSPSSPGSCSFSTSSKGSGDSSADRRWLVDEAKLMELFKTCHQCGTAIKEQTTTRHGSKIKMNCLTLTCLQGHSGEWQSCPDQRNLCIVIGQGHHSAKDCTKAIGEIFCVNCVTQNLHFVFQECVRRRTSLLHHICGVHRWEEPGVEHTSHHAPLTEEEQRKKR</sequence>
<dbReference type="GO" id="GO:0006357">
    <property type="term" value="P:regulation of transcription by RNA polymerase II"/>
    <property type="evidence" value="ECO:0007669"/>
    <property type="project" value="TreeGrafter"/>
</dbReference>
<dbReference type="PANTHER" id="PTHR46600:SF7">
    <property type="entry name" value="SI:DKEY-228B2.6-RELATED"/>
    <property type="match status" value="1"/>
</dbReference>
<dbReference type="GO" id="GO:0005654">
    <property type="term" value="C:nucleoplasm"/>
    <property type="evidence" value="ECO:0007669"/>
    <property type="project" value="UniProtKB-SubCell"/>
</dbReference>
<evidence type="ECO:0000256" key="6">
    <source>
        <dbReference type="RuleBase" id="RU369073"/>
    </source>
</evidence>
<dbReference type="PANTHER" id="PTHR46600">
    <property type="entry name" value="THAP DOMAIN-CONTAINING"/>
    <property type="match status" value="1"/>
</dbReference>
<organism evidence="9 10">
    <name type="scientific">Gadus morhua</name>
    <name type="common">Atlantic cod</name>
    <dbReference type="NCBI Taxonomy" id="8049"/>
    <lineage>
        <taxon>Eukaryota</taxon>
        <taxon>Metazoa</taxon>
        <taxon>Chordata</taxon>
        <taxon>Craniata</taxon>
        <taxon>Vertebrata</taxon>
        <taxon>Euteleostomi</taxon>
        <taxon>Actinopterygii</taxon>
        <taxon>Neopterygii</taxon>
        <taxon>Teleostei</taxon>
        <taxon>Neoteleostei</taxon>
        <taxon>Acanthomorphata</taxon>
        <taxon>Zeiogadaria</taxon>
        <taxon>Gadariae</taxon>
        <taxon>Gadiformes</taxon>
        <taxon>Gadoidei</taxon>
        <taxon>Gadidae</taxon>
        <taxon>Gadus</taxon>
    </lineage>
</organism>
<feature type="compositionally biased region" description="Basic and acidic residues" evidence="7">
    <location>
        <begin position="100"/>
        <end position="109"/>
    </location>
</feature>
<reference evidence="9" key="1">
    <citation type="submission" date="2025-08" db="UniProtKB">
        <authorList>
            <consortium name="Ensembl"/>
        </authorList>
    </citation>
    <scope>IDENTIFICATION</scope>
</reference>
<feature type="compositionally biased region" description="Acidic residues" evidence="7">
    <location>
        <begin position="118"/>
        <end position="127"/>
    </location>
</feature>
<dbReference type="OMA" id="CEHEPYS"/>
<dbReference type="GO" id="GO:0000978">
    <property type="term" value="F:RNA polymerase II cis-regulatory region sequence-specific DNA binding"/>
    <property type="evidence" value="ECO:0007669"/>
    <property type="project" value="TreeGrafter"/>
</dbReference>
<evidence type="ECO:0000313" key="9">
    <source>
        <dbReference type="Ensembl" id="ENSGMOP00000032331.1"/>
    </source>
</evidence>
<name>A0A8C5AIC9_GADMO</name>
<dbReference type="GO" id="GO:0008270">
    <property type="term" value="F:zinc ion binding"/>
    <property type="evidence" value="ECO:0007669"/>
    <property type="project" value="UniProtKB-KW"/>
</dbReference>
<keyword evidence="4 5" id="KW-0238">DNA-binding</keyword>
<dbReference type="GeneTree" id="ENSGT00990000206065"/>